<gene>
    <name evidence="5" type="ORF">HPP92_015388</name>
</gene>
<dbReference type="SUPFAM" id="SSF50978">
    <property type="entry name" value="WD40 repeat-like"/>
    <property type="match status" value="1"/>
</dbReference>
<dbReference type="AlphaFoldDB" id="A0A835UVN1"/>
<evidence type="ECO:0000259" key="3">
    <source>
        <dbReference type="Pfam" id="PF12490"/>
    </source>
</evidence>
<comment type="caution">
    <text evidence="5">The sequence shown here is derived from an EMBL/GenBank/DDBJ whole genome shotgun (WGS) entry which is preliminary data.</text>
</comment>
<evidence type="ECO:0008006" key="7">
    <source>
        <dbReference type="Google" id="ProtNLM"/>
    </source>
</evidence>
<dbReference type="GO" id="GO:0042594">
    <property type="term" value="P:response to starvation"/>
    <property type="evidence" value="ECO:0007669"/>
    <property type="project" value="TreeGrafter"/>
</dbReference>
<dbReference type="PANTHER" id="PTHR13268:SF7">
    <property type="entry name" value="AUTOPHAGY-RELATED PROTEIN 18F"/>
    <property type="match status" value="1"/>
</dbReference>
<organism evidence="5 6">
    <name type="scientific">Vanilla planifolia</name>
    <name type="common">Vanilla</name>
    <dbReference type="NCBI Taxonomy" id="51239"/>
    <lineage>
        <taxon>Eukaryota</taxon>
        <taxon>Viridiplantae</taxon>
        <taxon>Streptophyta</taxon>
        <taxon>Embryophyta</taxon>
        <taxon>Tracheophyta</taxon>
        <taxon>Spermatophyta</taxon>
        <taxon>Magnoliopsida</taxon>
        <taxon>Liliopsida</taxon>
        <taxon>Asparagales</taxon>
        <taxon>Orchidaceae</taxon>
        <taxon>Vanilloideae</taxon>
        <taxon>Vanilleae</taxon>
        <taxon>Vanilla</taxon>
    </lineage>
</organism>
<evidence type="ECO:0000313" key="6">
    <source>
        <dbReference type="Proteomes" id="UP000639772"/>
    </source>
</evidence>
<dbReference type="InterPro" id="IPR045142">
    <property type="entry name" value="BCAS3-like"/>
</dbReference>
<evidence type="ECO:0000256" key="1">
    <source>
        <dbReference type="ARBA" id="ARBA00004329"/>
    </source>
</evidence>
<dbReference type="InterPro" id="IPR048382">
    <property type="entry name" value="BCAS3_WD40"/>
</dbReference>
<proteinExistence type="predicted"/>
<accession>A0A835UVN1</accession>
<feature type="domain" description="BCAS3 WD40" evidence="4">
    <location>
        <begin position="61"/>
        <end position="474"/>
    </location>
</feature>
<dbReference type="GO" id="GO:0000407">
    <property type="term" value="C:phagophore assembly site"/>
    <property type="evidence" value="ECO:0007669"/>
    <property type="project" value="UniProtKB-SubCell"/>
</dbReference>
<dbReference type="Pfam" id="PF21034">
    <property type="entry name" value="BCAS3_WD40"/>
    <property type="match status" value="1"/>
</dbReference>
<feature type="compositionally biased region" description="Polar residues" evidence="2">
    <location>
        <begin position="775"/>
        <end position="792"/>
    </location>
</feature>
<dbReference type="InterPro" id="IPR022175">
    <property type="entry name" value="BCAS3_dom"/>
</dbReference>
<dbReference type="OrthoDB" id="25778at2759"/>
<dbReference type="InterPro" id="IPR036322">
    <property type="entry name" value="WD40_repeat_dom_sf"/>
</dbReference>
<dbReference type="InterPro" id="IPR015943">
    <property type="entry name" value="WD40/YVTN_repeat-like_dom_sf"/>
</dbReference>
<dbReference type="EMBL" id="JADCNM010000007">
    <property type="protein sequence ID" value="KAG0475702.1"/>
    <property type="molecule type" value="Genomic_DNA"/>
</dbReference>
<evidence type="ECO:0000313" key="5">
    <source>
        <dbReference type="EMBL" id="KAG0475702.1"/>
    </source>
</evidence>
<dbReference type="Proteomes" id="UP000639772">
    <property type="component" value="Chromosome 7"/>
</dbReference>
<sequence length="848" mass="91630">MRNDAQKLQGAVPRNGRSNGFFSIRTYFKIVSSGASTVASTVRSAGASVASTIAERYEEAIRDQVRWAGFDKLECDDGGLRQVLLLAFHHGFQVWDVEEAEDVRQLASMHDGPVSFLQIQKKPMTAKNLEDKFAGLRPLLVVAGDVSFSGEGNDVSSNSLLSGHGIVDMGSDNHLPTSVLFYSLRSHDHVHVLKFRAAIYSVRCSTRIVAIAQASQIHCFSAASLEKEYTILTYPVISGNLSAGCIGYGPLAVGPRWIAYSGIPVNVSNSNRVSPKHLVPSGFSSSTTSGSLVAHYAKESSKQLAAGIVTLGDMGYKKLSKYYSELLPDANGLTKSNNTNFKANGNTNGHILNTEHAGMVIVRDIVSKSVIVQFRAHKSPISALCFDPSGTLLVTASIRGHNINVFHIAPSFCSNSSAFTEIGSSIHLYRLQRGITNAIIQDISFSDDSQWVMVSSSHGTSHLFAISPSTGTAKIHLQDANCINDSYGSVLLYPYNAMASKLNHQSSFSGPIVLSVVSRIKNGNNIWKGAVSGAAAAATGKVNPISGAIASAFHNCKAANAYIDANSVRLKYYLLLFSPSGSIVQYVLRQSSEEGSGIDLSGFNGLSHGLSIESDSGFVVEPVQKWDICHKRNRRDRNDNMDVYGELGTGDNAKLQKPVKKVNSIYPTDGGSDGKVKLSAEGNHHLYISQVELQMHLAQLSLWARPGVSFQLMVNDTVDDQSTLSGEIEIEKIPYRMVEARSEALKPFLDNAQMSIARHLRISPLVATKDHRPINRSSASPEAATLSRQNSCSSVDPMPNAYFGGFEASAGTNESLTNTTDIISSIDPHLEHVNNREGLKVEAELEFL</sequence>
<feature type="domain" description="BCAS3" evidence="3">
    <location>
        <begin position="613"/>
        <end position="748"/>
    </location>
</feature>
<dbReference type="GO" id="GO:0006914">
    <property type="term" value="P:autophagy"/>
    <property type="evidence" value="ECO:0007669"/>
    <property type="project" value="InterPro"/>
</dbReference>
<evidence type="ECO:0000256" key="2">
    <source>
        <dbReference type="SAM" id="MobiDB-lite"/>
    </source>
</evidence>
<dbReference type="InterPro" id="IPR001680">
    <property type="entry name" value="WD40_rpt"/>
</dbReference>
<name>A0A835UVN1_VANPL</name>
<dbReference type="PANTHER" id="PTHR13268">
    <property type="entry name" value="BREAST CARCINOMA AMPLIFIED SEQUENCE 3"/>
    <property type="match status" value="1"/>
</dbReference>
<dbReference type="Pfam" id="PF12490">
    <property type="entry name" value="BCAS3"/>
    <property type="match status" value="1"/>
</dbReference>
<dbReference type="SMART" id="SM00320">
    <property type="entry name" value="WD40"/>
    <property type="match status" value="2"/>
</dbReference>
<reference evidence="5 6" key="1">
    <citation type="journal article" date="2020" name="Nat. Food">
        <title>A phased Vanilla planifolia genome enables genetic improvement of flavour and production.</title>
        <authorList>
            <person name="Hasing T."/>
            <person name="Tang H."/>
            <person name="Brym M."/>
            <person name="Khazi F."/>
            <person name="Huang T."/>
            <person name="Chambers A.H."/>
        </authorList>
    </citation>
    <scope>NUCLEOTIDE SEQUENCE [LARGE SCALE GENOMIC DNA]</scope>
    <source>
        <tissue evidence="5">Leaf</tissue>
    </source>
</reference>
<dbReference type="Gene3D" id="2.130.10.10">
    <property type="entry name" value="YVTN repeat-like/Quinoprotein amine dehydrogenase"/>
    <property type="match status" value="1"/>
</dbReference>
<protein>
    <recommendedName>
        <fullName evidence="7">BCAS3 domain-containing protein</fullName>
    </recommendedName>
</protein>
<evidence type="ECO:0000259" key="4">
    <source>
        <dbReference type="Pfam" id="PF21034"/>
    </source>
</evidence>
<comment type="subcellular location">
    <subcellularLocation>
        <location evidence="1">Preautophagosomal structure</location>
    </subcellularLocation>
</comment>
<feature type="region of interest" description="Disordered" evidence="2">
    <location>
        <begin position="771"/>
        <end position="792"/>
    </location>
</feature>